<name>A0A921K2H4_9BACT</name>
<feature type="signal peptide" evidence="1">
    <location>
        <begin position="1"/>
        <end position="23"/>
    </location>
</feature>
<dbReference type="EMBL" id="DYXD01000066">
    <property type="protein sequence ID" value="HJF07194.1"/>
    <property type="molecule type" value="Genomic_DNA"/>
</dbReference>
<reference evidence="2" key="2">
    <citation type="submission" date="2021-09" db="EMBL/GenBank/DDBJ databases">
        <authorList>
            <person name="Gilroy R."/>
        </authorList>
    </citation>
    <scope>NUCLEOTIDE SEQUENCE</scope>
    <source>
        <strain evidence="2">CHK165-8395</strain>
    </source>
</reference>
<evidence type="ECO:0000313" key="3">
    <source>
        <dbReference type="Proteomes" id="UP000718012"/>
    </source>
</evidence>
<gene>
    <name evidence="2" type="ORF">K8U81_03240</name>
</gene>
<proteinExistence type="predicted"/>
<sequence>MTYKCISTWLAMLCLGGTMHAQTADSILTYRVEASGNVSNGTYAPLWLSSNRYGLSSVEPNSGYVRAGINFDKELRHNWQIQAGLDVAATANQTADFVIQQAFADFSWKFLRLSVGSKERPGFPLTKNERLSSGMMVEGANARPVPQVRGEIAEYVAIPGTKGWLSLKGHLAYGMFTDNGWQESFVSAGNTYGKNIYYHSKSLMFRIGNRKKLPAEFEFG</sequence>
<dbReference type="AlphaFoldDB" id="A0A921K2H4"/>
<feature type="chain" id="PRO_5036677896" evidence="1">
    <location>
        <begin position="24"/>
        <end position="220"/>
    </location>
</feature>
<comment type="caution">
    <text evidence="2">The sequence shown here is derived from an EMBL/GenBank/DDBJ whole genome shotgun (WGS) entry which is preliminary data.</text>
</comment>
<organism evidence="2 3">
    <name type="scientific">Phocaeicola coprocola</name>
    <dbReference type="NCBI Taxonomy" id="310298"/>
    <lineage>
        <taxon>Bacteria</taxon>
        <taxon>Pseudomonadati</taxon>
        <taxon>Bacteroidota</taxon>
        <taxon>Bacteroidia</taxon>
        <taxon>Bacteroidales</taxon>
        <taxon>Bacteroidaceae</taxon>
        <taxon>Phocaeicola</taxon>
    </lineage>
</organism>
<protein>
    <submittedName>
        <fullName evidence="2">Capsule assembly Wzi family protein</fullName>
    </submittedName>
</protein>
<dbReference type="Proteomes" id="UP000718012">
    <property type="component" value="Unassembled WGS sequence"/>
</dbReference>
<dbReference type="Gene3D" id="2.40.160.130">
    <property type="entry name" value="Capsule assembly protein Wzi"/>
    <property type="match status" value="1"/>
</dbReference>
<keyword evidence="1" id="KW-0732">Signal</keyword>
<accession>A0A921K2H4</accession>
<evidence type="ECO:0000313" key="2">
    <source>
        <dbReference type="EMBL" id="HJF07194.1"/>
    </source>
</evidence>
<feature type="non-terminal residue" evidence="2">
    <location>
        <position position="220"/>
    </location>
</feature>
<reference evidence="2" key="1">
    <citation type="journal article" date="2021" name="PeerJ">
        <title>Extensive microbial diversity within the chicken gut microbiome revealed by metagenomics and culture.</title>
        <authorList>
            <person name="Gilroy R."/>
            <person name="Ravi A."/>
            <person name="Getino M."/>
            <person name="Pursley I."/>
            <person name="Horton D.L."/>
            <person name="Alikhan N.F."/>
            <person name="Baker D."/>
            <person name="Gharbi K."/>
            <person name="Hall N."/>
            <person name="Watson M."/>
            <person name="Adriaenssens E.M."/>
            <person name="Foster-Nyarko E."/>
            <person name="Jarju S."/>
            <person name="Secka A."/>
            <person name="Antonio M."/>
            <person name="Oren A."/>
            <person name="Chaudhuri R.R."/>
            <person name="La Ragione R."/>
            <person name="Hildebrand F."/>
            <person name="Pallen M.J."/>
        </authorList>
    </citation>
    <scope>NUCLEOTIDE SEQUENCE</scope>
    <source>
        <strain evidence="2">CHK165-8395</strain>
    </source>
</reference>
<dbReference type="InterPro" id="IPR038636">
    <property type="entry name" value="Wzi_sf"/>
</dbReference>
<evidence type="ECO:0000256" key="1">
    <source>
        <dbReference type="SAM" id="SignalP"/>
    </source>
</evidence>